<evidence type="ECO:0000256" key="11">
    <source>
        <dbReference type="SAM" id="Phobius"/>
    </source>
</evidence>
<dbReference type="InterPro" id="IPR051713">
    <property type="entry name" value="T-cell_Activation_Regulation"/>
</dbReference>
<feature type="domain" description="NACHT" evidence="14">
    <location>
        <begin position="341"/>
        <end position="430"/>
    </location>
</feature>
<keyword evidence="7" id="KW-1015">Disulfide bond</keyword>
<dbReference type="GO" id="GO:0031295">
    <property type="term" value="P:T cell costimulation"/>
    <property type="evidence" value="ECO:0007669"/>
    <property type="project" value="TreeGrafter"/>
</dbReference>
<dbReference type="PROSITE" id="PS50837">
    <property type="entry name" value="NACHT"/>
    <property type="match status" value="1"/>
</dbReference>
<evidence type="ECO:0000256" key="7">
    <source>
        <dbReference type="ARBA" id="ARBA00023157"/>
    </source>
</evidence>
<evidence type="ECO:0000256" key="5">
    <source>
        <dbReference type="ARBA" id="ARBA00022989"/>
    </source>
</evidence>
<dbReference type="GO" id="GO:0006955">
    <property type="term" value="P:immune response"/>
    <property type="evidence" value="ECO:0007669"/>
    <property type="project" value="TreeGrafter"/>
</dbReference>
<dbReference type="SUPFAM" id="SSF48726">
    <property type="entry name" value="Immunoglobulin"/>
    <property type="match status" value="2"/>
</dbReference>
<dbReference type="Gene3D" id="3.40.50.300">
    <property type="entry name" value="P-loop containing nucleotide triphosphate hydrolases"/>
    <property type="match status" value="1"/>
</dbReference>
<dbReference type="PROSITE" id="PS50835">
    <property type="entry name" value="IG_LIKE"/>
    <property type="match status" value="2"/>
</dbReference>
<dbReference type="GO" id="GO:0071222">
    <property type="term" value="P:cellular response to lipopolysaccharide"/>
    <property type="evidence" value="ECO:0007669"/>
    <property type="project" value="TreeGrafter"/>
</dbReference>
<evidence type="ECO:0000256" key="6">
    <source>
        <dbReference type="ARBA" id="ARBA00023136"/>
    </source>
</evidence>
<dbReference type="GO" id="GO:0009897">
    <property type="term" value="C:external side of plasma membrane"/>
    <property type="evidence" value="ECO:0007669"/>
    <property type="project" value="TreeGrafter"/>
</dbReference>
<dbReference type="Pfam" id="PF05729">
    <property type="entry name" value="NACHT"/>
    <property type="match status" value="1"/>
</dbReference>
<feature type="signal peptide" evidence="12">
    <location>
        <begin position="1"/>
        <end position="19"/>
    </location>
</feature>
<dbReference type="Proteomes" id="UP000504632">
    <property type="component" value="Chromosome 3"/>
</dbReference>
<evidence type="ECO:0000256" key="9">
    <source>
        <dbReference type="ARBA" id="ARBA00023180"/>
    </source>
</evidence>
<dbReference type="OrthoDB" id="8680608at2759"/>
<dbReference type="InParanoid" id="A0A6J2UXJ6"/>
<organism evidence="15 16">
    <name type="scientific">Chanos chanos</name>
    <name type="common">Milkfish</name>
    <name type="synonym">Mugil chanos</name>
    <dbReference type="NCBI Taxonomy" id="29144"/>
    <lineage>
        <taxon>Eukaryota</taxon>
        <taxon>Metazoa</taxon>
        <taxon>Chordata</taxon>
        <taxon>Craniata</taxon>
        <taxon>Vertebrata</taxon>
        <taxon>Euteleostomi</taxon>
        <taxon>Actinopterygii</taxon>
        <taxon>Neopterygii</taxon>
        <taxon>Teleostei</taxon>
        <taxon>Ostariophysi</taxon>
        <taxon>Gonorynchiformes</taxon>
        <taxon>Chanidae</taxon>
        <taxon>Chanos</taxon>
    </lineage>
</organism>
<protein>
    <submittedName>
        <fullName evidence="16">Programmed cell death 1 ligand 1</fullName>
    </submittedName>
</protein>
<dbReference type="InterPro" id="IPR007110">
    <property type="entry name" value="Ig-like_dom"/>
</dbReference>
<dbReference type="InterPro" id="IPR003599">
    <property type="entry name" value="Ig_sub"/>
</dbReference>
<dbReference type="Pfam" id="PF07686">
    <property type="entry name" value="V-set"/>
    <property type="match status" value="1"/>
</dbReference>
<dbReference type="RefSeq" id="XP_030623801.1">
    <property type="nucleotide sequence ID" value="XM_030767941.1"/>
</dbReference>
<evidence type="ECO:0000313" key="15">
    <source>
        <dbReference type="Proteomes" id="UP000504632"/>
    </source>
</evidence>
<keyword evidence="5 11" id="KW-1133">Transmembrane helix</keyword>
<feature type="domain" description="Ig-like" evidence="13">
    <location>
        <begin position="15"/>
        <end position="134"/>
    </location>
</feature>
<feature type="transmembrane region" description="Helical" evidence="11">
    <location>
        <begin position="240"/>
        <end position="262"/>
    </location>
</feature>
<dbReference type="InterPro" id="IPR013106">
    <property type="entry name" value="Ig_V-set"/>
</dbReference>
<keyword evidence="3 11" id="KW-0812">Transmembrane</keyword>
<dbReference type="InterPro" id="IPR007111">
    <property type="entry name" value="NACHT_NTPase"/>
</dbReference>
<feature type="domain" description="Ig-like" evidence="13">
    <location>
        <begin position="149"/>
        <end position="223"/>
    </location>
</feature>
<evidence type="ECO:0000256" key="2">
    <source>
        <dbReference type="ARBA" id="ARBA00022475"/>
    </source>
</evidence>
<evidence type="ECO:0000256" key="10">
    <source>
        <dbReference type="ARBA" id="ARBA00023319"/>
    </source>
</evidence>
<evidence type="ECO:0000313" key="16">
    <source>
        <dbReference type="RefSeq" id="XP_030623801.1"/>
    </source>
</evidence>
<sequence>MKRQFLLLMQLVTWPAVPALFTVEVGKQVYEAELHTNVTMVCTFPPGTGDSNLSVIWRRMSPLPDLNVYRLENGQEKHDYPSAHFSGRASLINQKLKTGQAVLQLSNVRISDSGSYRCIVKRDDVDYKQTTLIVKASYTPVKKSIRRTGGEVELSCESEGFPMAKVVWTVLHGTDQMFRNSSNSTFVKTQDERFSVTSTITVTHDVLSNYTCTFHVEDQAKVSATFVMPEEIPEKRTVSMAPAIGFGTLLVLLVVIGISIFLRYRQKGLPSESTSKAQTYCVASEVKDEKVENLRAALKEQYVPLSMEEDAKFRKEVLPHTFHSRDGQTENIHSLLPEEGETVLLEGEAGRGKSVVAQRLASLWAQDLPSDPYNLQILQAVLVVNCTGATGDLFQNVTSQIQSPTFAVDDLREVLMGPVQSLLILDGYREGDREMDDSLQTFLKNRQACRVLIIACSEECPITGEIVSKVLKISPRSIEAL</sequence>
<evidence type="ECO:0000256" key="1">
    <source>
        <dbReference type="ARBA" id="ARBA00004251"/>
    </source>
</evidence>
<evidence type="ECO:0000256" key="8">
    <source>
        <dbReference type="ARBA" id="ARBA00023170"/>
    </source>
</evidence>
<dbReference type="GO" id="GO:0007166">
    <property type="term" value="P:cell surface receptor signaling pathway"/>
    <property type="evidence" value="ECO:0007669"/>
    <property type="project" value="TreeGrafter"/>
</dbReference>
<comment type="subcellular location">
    <subcellularLocation>
        <location evidence="1">Cell membrane</location>
        <topology evidence="1">Single-pass type I membrane protein</topology>
    </subcellularLocation>
</comment>
<keyword evidence="6 11" id="KW-0472">Membrane</keyword>
<accession>A0A6J2UXJ6</accession>
<name>A0A6J2UXJ6_CHACN</name>
<reference evidence="16" key="1">
    <citation type="submission" date="2025-08" db="UniProtKB">
        <authorList>
            <consortium name="RefSeq"/>
        </authorList>
    </citation>
    <scope>IDENTIFICATION</scope>
</reference>
<keyword evidence="10" id="KW-0393">Immunoglobulin domain</keyword>
<evidence type="ECO:0000256" key="12">
    <source>
        <dbReference type="SAM" id="SignalP"/>
    </source>
</evidence>
<evidence type="ECO:0000256" key="4">
    <source>
        <dbReference type="ARBA" id="ARBA00022729"/>
    </source>
</evidence>
<dbReference type="SMART" id="SM00409">
    <property type="entry name" value="IG"/>
    <property type="match status" value="1"/>
</dbReference>
<dbReference type="GO" id="GO:0042130">
    <property type="term" value="P:negative regulation of T cell proliferation"/>
    <property type="evidence" value="ECO:0007669"/>
    <property type="project" value="TreeGrafter"/>
</dbReference>
<dbReference type="InterPro" id="IPR027417">
    <property type="entry name" value="P-loop_NTPase"/>
</dbReference>
<evidence type="ECO:0000259" key="14">
    <source>
        <dbReference type="PROSITE" id="PS50837"/>
    </source>
</evidence>
<dbReference type="PANTHER" id="PTHR25466">
    <property type="entry name" value="T-LYMPHOCYTE ACTIVATION ANTIGEN"/>
    <property type="match status" value="1"/>
</dbReference>
<dbReference type="SMART" id="SM00406">
    <property type="entry name" value="IGv"/>
    <property type="match status" value="1"/>
</dbReference>
<dbReference type="InterPro" id="IPR013783">
    <property type="entry name" value="Ig-like_fold"/>
</dbReference>
<keyword evidence="9" id="KW-0325">Glycoprotein</keyword>
<dbReference type="AlphaFoldDB" id="A0A6J2UXJ6"/>
<dbReference type="SUPFAM" id="SSF52540">
    <property type="entry name" value="P-loop containing nucleoside triphosphate hydrolases"/>
    <property type="match status" value="1"/>
</dbReference>
<dbReference type="GO" id="GO:0042102">
    <property type="term" value="P:positive regulation of T cell proliferation"/>
    <property type="evidence" value="ECO:0007669"/>
    <property type="project" value="TreeGrafter"/>
</dbReference>
<dbReference type="Gene3D" id="2.60.40.10">
    <property type="entry name" value="Immunoglobulins"/>
    <property type="match status" value="2"/>
</dbReference>
<evidence type="ECO:0000256" key="3">
    <source>
        <dbReference type="ARBA" id="ARBA00022692"/>
    </source>
</evidence>
<feature type="chain" id="PRO_5026958075" evidence="12">
    <location>
        <begin position="20"/>
        <end position="481"/>
    </location>
</feature>
<dbReference type="PANTHER" id="PTHR25466:SF3">
    <property type="entry name" value="PROGRAMMED CELL DEATH 1 LIGAND 1"/>
    <property type="match status" value="1"/>
</dbReference>
<proteinExistence type="predicted"/>
<keyword evidence="4 12" id="KW-0732">Signal</keyword>
<dbReference type="InterPro" id="IPR036179">
    <property type="entry name" value="Ig-like_dom_sf"/>
</dbReference>
<keyword evidence="15" id="KW-1185">Reference proteome</keyword>
<keyword evidence="8" id="KW-0675">Receptor</keyword>
<dbReference type="GeneID" id="115807080"/>
<evidence type="ECO:0000259" key="13">
    <source>
        <dbReference type="PROSITE" id="PS50835"/>
    </source>
</evidence>
<keyword evidence="2" id="KW-1003">Cell membrane</keyword>
<gene>
    <name evidence="16" type="primary">LOC115807080</name>
</gene>